<sequence length="260" mass="27556">MTLPILDTVDFGGQTNTPLLIVGPSLGTSVTALWSVAARQLSAHHRVVGFDLPGHGHSPVPTADFTIGDLADAVHRIAANHGATRYHYAGVSAGGAVGLELLLQHSDSLVNTTLICTGAKIRTTAAWLERAQSVRANSTAVMLEAATSTWFAEGFTDRDPDTATALLTSLRETDAEGYAGVCNALAYFDVRDRLQEITGDVTVIAGNQDIATPPSSLMFLAERIPGARYLELAETGHLAPAEQPDLIAKELLTNTQRSTR</sequence>
<protein>
    <submittedName>
        <fullName evidence="1">3-oxoadipate enol-lactonase</fullName>
    </submittedName>
</protein>
<evidence type="ECO:0000313" key="2">
    <source>
        <dbReference type="Proteomes" id="UP000309984"/>
    </source>
</evidence>
<gene>
    <name evidence="1" type="ORF">C1S79_20590</name>
</gene>
<reference evidence="1 2" key="1">
    <citation type="submission" date="2018-01" db="EMBL/GenBank/DDBJ databases">
        <title>Comparative genomics of Mycobacterium mucogenicum and Mycobacterium neoaurum clade members emphasizing tRNA and non-coding RNA.</title>
        <authorList>
            <person name="Behra P.R.K."/>
            <person name="Pettersson B.M.F."/>
            <person name="Das S."/>
            <person name="Dasgupta S."/>
            <person name="Kirsebom L.A."/>
        </authorList>
    </citation>
    <scope>NUCLEOTIDE SEQUENCE [LARGE SCALE GENOMIC DNA]</scope>
    <source>
        <strain evidence="1 2">DSM 45104</strain>
    </source>
</reference>
<dbReference type="Proteomes" id="UP000309984">
    <property type="component" value="Unassembled WGS sequence"/>
</dbReference>
<dbReference type="Gene3D" id="3.40.50.1820">
    <property type="entry name" value="alpha/beta hydrolase"/>
    <property type="match status" value="1"/>
</dbReference>
<dbReference type="RefSeq" id="WP_138250290.1">
    <property type="nucleotide sequence ID" value="NZ_AP022616.1"/>
</dbReference>
<dbReference type="PRINTS" id="PR00111">
    <property type="entry name" value="ABHYDROLASE"/>
</dbReference>
<dbReference type="InterPro" id="IPR029058">
    <property type="entry name" value="AB_hydrolase_fold"/>
</dbReference>
<accession>A0A7I7ZWK6</accession>
<proteinExistence type="predicted"/>
<dbReference type="EMBL" id="POTM01000051">
    <property type="protein sequence ID" value="TLH64029.1"/>
    <property type="molecule type" value="Genomic_DNA"/>
</dbReference>
<comment type="caution">
    <text evidence="1">The sequence shown here is derived from an EMBL/GenBank/DDBJ whole genome shotgun (WGS) entry which is preliminary data.</text>
</comment>
<dbReference type="Pfam" id="PF00561">
    <property type="entry name" value="Abhydrolase_1"/>
    <property type="match status" value="1"/>
</dbReference>
<keyword evidence="2" id="KW-1185">Reference proteome</keyword>
<dbReference type="AlphaFoldDB" id="A0A7I7ZWK6"/>
<name>A0A7I7ZWK6_9MYCO</name>
<evidence type="ECO:0000313" key="1">
    <source>
        <dbReference type="EMBL" id="TLH64029.1"/>
    </source>
</evidence>
<dbReference type="InterPro" id="IPR050266">
    <property type="entry name" value="AB_hydrolase_sf"/>
</dbReference>
<dbReference type="SUPFAM" id="SSF53474">
    <property type="entry name" value="alpha/beta-Hydrolases"/>
    <property type="match status" value="1"/>
</dbReference>
<dbReference type="GO" id="GO:0003824">
    <property type="term" value="F:catalytic activity"/>
    <property type="evidence" value="ECO:0007669"/>
    <property type="project" value="UniProtKB-ARBA"/>
</dbReference>
<organism evidence="1 2">
    <name type="scientific">Mycolicibacterium phocaicum</name>
    <dbReference type="NCBI Taxonomy" id="319706"/>
    <lineage>
        <taxon>Bacteria</taxon>
        <taxon>Bacillati</taxon>
        <taxon>Actinomycetota</taxon>
        <taxon>Actinomycetes</taxon>
        <taxon>Mycobacteriales</taxon>
        <taxon>Mycobacteriaceae</taxon>
        <taxon>Mycolicibacterium</taxon>
    </lineage>
</organism>
<dbReference type="PANTHER" id="PTHR43798">
    <property type="entry name" value="MONOACYLGLYCEROL LIPASE"/>
    <property type="match status" value="1"/>
</dbReference>
<dbReference type="InterPro" id="IPR000073">
    <property type="entry name" value="AB_hydrolase_1"/>
</dbReference>